<evidence type="ECO:0000256" key="14">
    <source>
        <dbReference type="SAM" id="Phobius"/>
    </source>
</evidence>
<dbReference type="SMART" id="SM00304">
    <property type="entry name" value="HAMP"/>
    <property type="match status" value="1"/>
</dbReference>
<dbReference type="PROSITE" id="PS50885">
    <property type="entry name" value="HAMP"/>
    <property type="match status" value="1"/>
</dbReference>
<dbReference type="Pfam" id="PF00512">
    <property type="entry name" value="HisKA"/>
    <property type="match status" value="1"/>
</dbReference>
<dbReference type="GO" id="GO:0000155">
    <property type="term" value="F:phosphorelay sensor kinase activity"/>
    <property type="evidence" value="ECO:0007669"/>
    <property type="project" value="InterPro"/>
</dbReference>
<keyword evidence="6 14" id="KW-0812">Transmembrane</keyword>
<dbReference type="SMART" id="SM00387">
    <property type="entry name" value="HATPase_c"/>
    <property type="match status" value="1"/>
</dbReference>
<dbReference type="FunFam" id="1.10.287.130:FF:000001">
    <property type="entry name" value="Two-component sensor histidine kinase"/>
    <property type="match status" value="1"/>
</dbReference>
<keyword evidence="5" id="KW-0808">Transferase</keyword>
<dbReference type="SUPFAM" id="SSF158472">
    <property type="entry name" value="HAMP domain-like"/>
    <property type="match status" value="1"/>
</dbReference>
<keyword evidence="4" id="KW-0597">Phosphoprotein</keyword>
<dbReference type="InterPro" id="IPR004358">
    <property type="entry name" value="Sig_transdc_His_kin-like_C"/>
</dbReference>
<name>A0A949NF36_9FIRM</name>
<dbReference type="Gene3D" id="3.30.565.10">
    <property type="entry name" value="Histidine kinase-like ATPase, C-terminal domain"/>
    <property type="match status" value="1"/>
</dbReference>
<evidence type="ECO:0000256" key="9">
    <source>
        <dbReference type="ARBA" id="ARBA00023012"/>
    </source>
</evidence>
<dbReference type="CDD" id="cd00082">
    <property type="entry name" value="HisKA"/>
    <property type="match status" value="1"/>
</dbReference>
<dbReference type="Proteomes" id="UP000712157">
    <property type="component" value="Unassembled WGS sequence"/>
</dbReference>
<dbReference type="Gene3D" id="6.10.340.10">
    <property type="match status" value="1"/>
</dbReference>
<feature type="transmembrane region" description="Helical" evidence="14">
    <location>
        <begin position="153"/>
        <end position="174"/>
    </location>
</feature>
<accession>A0A949NF36</accession>
<reference evidence="17" key="1">
    <citation type="submission" date="2021-06" db="EMBL/GenBank/DDBJ databases">
        <title>Description of novel taxa of the family Lachnospiraceae.</title>
        <authorList>
            <person name="Chaplin A.V."/>
            <person name="Sokolova S.R."/>
            <person name="Pikina A.P."/>
            <person name="Korzhanova M."/>
            <person name="Belova V."/>
            <person name="Korostin D."/>
            <person name="Efimov B.A."/>
        </authorList>
    </citation>
    <scope>NUCLEOTIDE SEQUENCE</scope>
    <source>
        <strain evidence="17">ASD5720</strain>
    </source>
</reference>
<comment type="subcellular location">
    <subcellularLocation>
        <location evidence="2">Membrane</location>
        <topology evidence="2">Multi-pass membrane protein</topology>
    </subcellularLocation>
</comment>
<dbReference type="InterPro" id="IPR003594">
    <property type="entry name" value="HATPase_dom"/>
</dbReference>
<evidence type="ECO:0000256" key="4">
    <source>
        <dbReference type="ARBA" id="ARBA00022553"/>
    </source>
</evidence>
<dbReference type="PRINTS" id="PR00344">
    <property type="entry name" value="BCTRLSENSOR"/>
</dbReference>
<dbReference type="CDD" id="cd00075">
    <property type="entry name" value="HATPase"/>
    <property type="match status" value="1"/>
</dbReference>
<dbReference type="GO" id="GO:0005886">
    <property type="term" value="C:plasma membrane"/>
    <property type="evidence" value="ECO:0007669"/>
    <property type="project" value="TreeGrafter"/>
</dbReference>
<proteinExistence type="predicted"/>
<evidence type="ECO:0000256" key="10">
    <source>
        <dbReference type="ARBA" id="ARBA00023026"/>
    </source>
</evidence>
<keyword evidence="10" id="KW-0843">Virulence</keyword>
<sequence length="450" mass="51542">MNKHIKFYNSISFKLTVIVFLSFALTNLISSGILNRVERPRVEGFMEEQLRGKLLDFDKIYKELGILPNEAAEYFADPSIEVRVCSDVRELVKEGLINENEALELDKGEPMNLSPGQARRLPCSIGKIGNQFVVISPHMMRNFASQFDRYQKLFILVTMLLGLMLVWLVVHLAVKRIKKVNQGVTEIAGGNFDILLPEKGNDEMSELSHNFNIMAEELRSNEYLHKEFVSSVSHEFKTPIASMKGYAKALKEQELSQEKRTEYLDILIEESDRLSNLATNLLRLSELNHLVIQKQFQTIRLDEQIRDILIRLQNKWEVKDLTLELELDEISYSCDEELLYNVWYNLLINAIKFSPAGGTLWITLNRRGSHILFRVKDEGPGIAKEDQDRIFRNFYKVDRSRNTEGNGLGLPLALKIIQLHKGTIQVESEPGKGASFLVELPSGKASKEQE</sequence>
<keyword evidence="8 14" id="KW-1133">Transmembrane helix</keyword>
<keyword evidence="7 17" id="KW-0418">Kinase</keyword>
<dbReference type="EMBL" id="JAHQCW010000027">
    <property type="protein sequence ID" value="MBU9737941.1"/>
    <property type="molecule type" value="Genomic_DNA"/>
</dbReference>
<evidence type="ECO:0000256" key="8">
    <source>
        <dbReference type="ARBA" id="ARBA00022989"/>
    </source>
</evidence>
<evidence type="ECO:0000256" key="12">
    <source>
        <dbReference type="ARBA" id="ARBA00037219"/>
    </source>
</evidence>
<keyword evidence="18" id="KW-1185">Reference proteome</keyword>
<keyword evidence="11 14" id="KW-0472">Membrane</keyword>
<evidence type="ECO:0000259" key="15">
    <source>
        <dbReference type="PROSITE" id="PS50109"/>
    </source>
</evidence>
<evidence type="ECO:0000313" key="18">
    <source>
        <dbReference type="Proteomes" id="UP000712157"/>
    </source>
</evidence>
<dbReference type="SUPFAM" id="SSF55874">
    <property type="entry name" value="ATPase domain of HSP90 chaperone/DNA topoisomerase II/histidine kinase"/>
    <property type="match status" value="1"/>
</dbReference>
<evidence type="ECO:0000256" key="5">
    <source>
        <dbReference type="ARBA" id="ARBA00022679"/>
    </source>
</evidence>
<dbReference type="InterPro" id="IPR050398">
    <property type="entry name" value="HssS/ArlS-like"/>
</dbReference>
<evidence type="ECO:0000256" key="2">
    <source>
        <dbReference type="ARBA" id="ARBA00004141"/>
    </source>
</evidence>
<evidence type="ECO:0000313" key="17">
    <source>
        <dbReference type="EMBL" id="MBU9737941.1"/>
    </source>
</evidence>
<dbReference type="Pfam" id="PF00672">
    <property type="entry name" value="HAMP"/>
    <property type="match status" value="1"/>
</dbReference>
<dbReference type="Pfam" id="PF02518">
    <property type="entry name" value="HATPase_c"/>
    <property type="match status" value="1"/>
</dbReference>
<dbReference type="CDD" id="cd06225">
    <property type="entry name" value="HAMP"/>
    <property type="match status" value="1"/>
</dbReference>
<evidence type="ECO:0000259" key="16">
    <source>
        <dbReference type="PROSITE" id="PS50885"/>
    </source>
</evidence>
<dbReference type="InterPro" id="IPR036890">
    <property type="entry name" value="HATPase_C_sf"/>
</dbReference>
<evidence type="ECO:0000256" key="1">
    <source>
        <dbReference type="ARBA" id="ARBA00000085"/>
    </source>
</evidence>
<dbReference type="EC" id="2.7.13.3" evidence="3"/>
<feature type="domain" description="HAMP" evidence="16">
    <location>
        <begin position="171"/>
        <end position="223"/>
    </location>
</feature>
<dbReference type="RefSeq" id="WP_238722283.1">
    <property type="nucleotide sequence ID" value="NZ_JAHQCW010000027.1"/>
</dbReference>
<dbReference type="FunFam" id="3.30.565.10:FF:000006">
    <property type="entry name" value="Sensor histidine kinase WalK"/>
    <property type="match status" value="1"/>
</dbReference>
<dbReference type="SUPFAM" id="SSF47384">
    <property type="entry name" value="Homodimeric domain of signal transducing histidine kinase"/>
    <property type="match status" value="1"/>
</dbReference>
<organism evidence="17 18">
    <name type="scientific">Diplocloster agilis</name>
    <dbReference type="NCBI Taxonomy" id="2850323"/>
    <lineage>
        <taxon>Bacteria</taxon>
        <taxon>Bacillati</taxon>
        <taxon>Bacillota</taxon>
        <taxon>Clostridia</taxon>
        <taxon>Lachnospirales</taxon>
        <taxon>Lachnospiraceae</taxon>
        <taxon>Diplocloster</taxon>
    </lineage>
</organism>
<evidence type="ECO:0000256" key="13">
    <source>
        <dbReference type="ARBA" id="ARBA00040841"/>
    </source>
</evidence>
<dbReference type="InterPro" id="IPR003661">
    <property type="entry name" value="HisK_dim/P_dom"/>
</dbReference>
<dbReference type="SMART" id="SM00388">
    <property type="entry name" value="HisKA"/>
    <property type="match status" value="1"/>
</dbReference>
<evidence type="ECO:0000256" key="3">
    <source>
        <dbReference type="ARBA" id="ARBA00012438"/>
    </source>
</evidence>
<comment type="function">
    <text evidence="12">Member of the two-component regulatory system HssS/HssR involved in intracellular heme homeostasis and tempering of staphylococcal virulence. HssS functions as a heme sensor histidine kinase which is autophosphorylated at a histidine residue and transfers its phosphate group to an aspartate residue of HssR. HssR/HssS activates the expression of hrtAB, an efflux pump, in response to extracellular heme, hemin, hemoglobin or blood.</text>
</comment>
<dbReference type="InterPro" id="IPR003660">
    <property type="entry name" value="HAMP_dom"/>
</dbReference>
<comment type="caution">
    <text evidence="17">The sequence shown here is derived from an EMBL/GenBank/DDBJ whole genome shotgun (WGS) entry which is preliminary data.</text>
</comment>
<feature type="domain" description="Histidine kinase" evidence="15">
    <location>
        <begin position="231"/>
        <end position="444"/>
    </location>
</feature>
<dbReference type="Gene3D" id="1.10.287.130">
    <property type="match status" value="1"/>
</dbReference>
<dbReference type="InterPro" id="IPR036097">
    <property type="entry name" value="HisK_dim/P_sf"/>
</dbReference>
<protein>
    <recommendedName>
        <fullName evidence="13">Heme sensor protein HssS</fullName>
        <ecNumber evidence="3">2.7.13.3</ecNumber>
    </recommendedName>
</protein>
<comment type="catalytic activity">
    <reaction evidence="1">
        <text>ATP + protein L-histidine = ADP + protein N-phospho-L-histidine.</text>
        <dbReference type="EC" id="2.7.13.3"/>
    </reaction>
</comment>
<dbReference type="AlphaFoldDB" id="A0A949NF36"/>
<dbReference type="PANTHER" id="PTHR45528">
    <property type="entry name" value="SENSOR HISTIDINE KINASE CPXA"/>
    <property type="match status" value="1"/>
</dbReference>
<evidence type="ECO:0000256" key="6">
    <source>
        <dbReference type="ARBA" id="ARBA00022692"/>
    </source>
</evidence>
<evidence type="ECO:0000256" key="11">
    <source>
        <dbReference type="ARBA" id="ARBA00023136"/>
    </source>
</evidence>
<gene>
    <name evidence="17" type="ORF">KTH89_15460</name>
</gene>
<evidence type="ECO:0000256" key="7">
    <source>
        <dbReference type="ARBA" id="ARBA00022777"/>
    </source>
</evidence>
<dbReference type="PROSITE" id="PS50109">
    <property type="entry name" value="HIS_KIN"/>
    <property type="match status" value="1"/>
</dbReference>
<dbReference type="PANTHER" id="PTHR45528:SF11">
    <property type="entry name" value="HISTIDINE KINASE"/>
    <property type="match status" value="1"/>
</dbReference>
<keyword evidence="9" id="KW-0902">Two-component regulatory system</keyword>
<dbReference type="InterPro" id="IPR005467">
    <property type="entry name" value="His_kinase_dom"/>
</dbReference>